<reference evidence="2 3" key="1">
    <citation type="journal article" date="2012" name="J. Bacteriol.">
        <title>Draft Genome Sequence of Mesorhizobium alhagi CCNWXJ12-2T, a Novel Salt-Resistant Species Isolated from the Desert of Northwestern China.</title>
        <authorList>
            <person name="Zhou M."/>
            <person name="Chen W."/>
            <person name="Chen H."/>
            <person name="Wei G."/>
        </authorList>
    </citation>
    <scope>NUCLEOTIDE SEQUENCE [LARGE SCALE GENOMIC DNA]</scope>
    <source>
        <strain evidence="2 3">CCNWXJ12-2</strain>
    </source>
</reference>
<dbReference type="EMBL" id="AHAM01000223">
    <property type="protein sequence ID" value="EHK54165.1"/>
    <property type="molecule type" value="Genomic_DNA"/>
</dbReference>
<dbReference type="PATRIC" id="fig|1107882.3.peg.5142"/>
<proteinExistence type="predicted"/>
<protein>
    <submittedName>
        <fullName evidence="2">Uncharacterized protein</fullName>
    </submittedName>
</protein>
<organism evidence="2 3">
    <name type="scientific">Mesorhizobium alhagi CCNWXJ12-2</name>
    <dbReference type="NCBI Taxonomy" id="1107882"/>
    <lineage>
        <taxon>Bacteria</taxon>
        <taxon>Pseudomonadati</taxon>
        <taxon>Pseudomonadota</taxon>
        <taxon>Alphaproteobacteria</taxon>
        <taxon>Hyphomicrobiales</taxon>
        <taxon>Phyllobacteriaceae</taxon>
        <taxon>Allomesorhizobium</taxon>
    </lineage>
</organism>
<evidence type="ECO:0000313" key="2">
    <source>
        <dbReference type="EMBL" id="EHK54165.1"/>
    </source>
</evidence>
<feature type="transmembrane region" description="Helical" evidence="1">
    <location>
        <begin position="80"/>
        <end position="104"/>
    </location>
</feature>
<name>H0HYK9_9HYPH</name>
<evidence type="ECO:0000256" key="1">
    <source>
        <dbReference type="SAM" id="Phobius"/>
    </source>
</evidence>
<keyword evidence="3" id="KW-1185">Reference proteome</keyword>
<evidence type="ECO:0000313" key="3">
    <source>
        <dbReference type="Proteomes" id="UP000003250"/>
    </source>
</evidence>
<accession>H0HYK9</accession>
<dbReference type="Proteomes" id="UP000003250">
    <property type="component" value="Unassembled WGS sequence"/>
</dbReference>
<sequence>MVAAHDFQLNFQANPFRSLTGTVGGVRGRLEILVLIGVLAVAAAGVLLGLRYKAAALIAGTTVMTLAILAWNGLGLSPSVAFSSLVILILALQSGYIIGVWLAIAWRRHAETRR</sequence>
<keyword evidence="1" id="KW-1133">Transmembrane helix</keyword>
<feature type="transmembrane region" description="Helical" evidence="1">
    <location>
        <begin position="32"/>
        <end position="50"/>
    </location>
</feature>
<gene>
    <name evidence="2" type="ORF">MAXJ12_26503</name>
</gene>
<keyword evidence="1" id="KW-0472">Membrane</keyword>
<dbReference type="RefSeq" id="WP_008838877.1">
    <property type="nucleotide sequence ID" value="NZ_AHAM01000223.1"/>
</dbReference>
<feature type="transmembrane region" description="Helical" evidence="1">
    <location>
        <begin position="57"/>
        <end position="74"/>
    </location>
</feature>
<keyword evidence="1" id="KW-0812">Transmembrane</keyword>
<dbReference type="AlphaFoldDB" id="H0HYK9"/>